<dbReference type="EMBL" id="KZ819665">
    <property type="protein sequence ID" value="PWN28678.1"/>
    <property type="molecule type" value="Genomic_DNA"/>
</dbReference>
<feature type="compositionally biased region" description="Acidic residues" evidence="1">
    <location>
        <begin position="1087"/>
        <end position="1097"/>
    </location>
</feature>
<evidence type="ECO:0000256" key="1">
    <source>
        <dbReference type="SAM" id="MobiDB-lite"/>
    </source>
</evidence>
<feature type="compositionally biased region" description="Low complexity" evidence="1">
    <location>
        <begin position="150"/>
        <end position="165"/>
    </location>
</feature>
<protein>
    <recommendedName>
        <fullName evidence="2">DDHD domain-containing protein</fullName>
    </recommendedName>
</protein>
<dbReference type="Proteomes" id="UP000245884">
    <property type="component" value="Unassembled WGS sequence"/>
</dbReference>
<feature type="compositionally biased region" description="Acidic residues" evidence="1">
    <location>
        <begin position="418"/>
        <end position="430"/>
    </location>
</feature>
<evidence type="ECO:0000259" key="2">
    <source>
        <dbReference type="PROSITE" id="PS51043"/>
    </source>
</evidence>
<gene>
    <name evidence="3" type="ORF">BDZ90DRAFT_154885</name>
</gene>
<feature type="compositionally biased region" description="Acidic residues" evidence="1">
    <location>
        <begin position="529"/>
        <end position="539"/>
    </location>
</feature>
<feature type="region of interest" description="Disordered" evidence="1">
    <location>
        <begin position="885"/>
        <end position="1018"/>
    </location>
</feature>
<organism evidence="3 4">
    <name type="scientific">Jaminaea rosea</name>
    <dbReference type="NCBI Taxonomy" id="1569628"/>
    <lineage>
        <taxon>Eukaryota</taxon>
        <taxon>Fungi</taxon>
        <taxon>Dikarya</taxon>
        <taxon>Basidiomycota</taxon>
        <taxon>Ustilaginomycotina</taxon>
        <taxon>Exobasidiomycetes</taxon>
        <taxon>Microstromatales</taxon>
        <taxon>Microstromatales incertae sedis</taxon>
        <taxon>Jaminaea</taxon>
    </lineage>
</organism>
<reference evidence="3 4" key="1">
    <citation type="journal article" date="2018" name="Mol. Biol. Evol.">
        <title>Broad Genomic Sampling Reveals a Smut Pathogenic Ancestry of the Fungal Clade Ustilaginomycotina.</title>
        <authorList>
            <person name="Kijpornyongpan T."/>
            <person name="Mondo S.J."/>
            <person name="Barry K."/>
            <person name="Sandor L."/>
            <person name="Lee J."/>
            <person name="Lipzen A."/>
            <person name="Pangilinan J."/>
            <person name="LaButti K."/>
            <person name="Hainaut M."/>
            <person name="Henrissat B."/>
            <person name="Grigoriev I.V."/>
            <person name="Spatafora J.W."/>
            <person name="Aime M.C."/>
        </authorList>
    </citation>
    <scope>NUCLEOTIDE SEQUENCE [LARGE SCALE GENOMIC DNA]</scope>
    <source>
        <strain evidence="3 4">MCA 5214</strain>
    </source>
</reference>
<feature type="region of interest" description="Disordered" evidence="1">
    <location>
        <begin position="1087"/>
        <end position="1129"/>
    </location>
</feature>
<feature type="compositionally biased region" description="Low complexity" evidence="1">
    <location>
        <begin position="22"/>
        <end position="35"/>
    </location>
</feature>
<feature type="compositionally biased region" description="Polar residues" evidence="1">
    <location>
        <begin position="800"/>
        <end position="809"/>
    </location>
</feature>
<feature type="compositionally biased region" description="Basic and acidic residues" evidence="1">
    <location>
        <begin position="984"/>
        <end position="997"/>
    </location>
</feature>
<proteinExistence type="predicted"/>
<dbReference type="STRING" id="1569628.A0A316UV65"/>
<evidence type="ECO:0000313" key="4">
    <source>
        <dbReference type="Proteomes" id="UP000245884"/>
    </source>
</evidence>
<dbReference type="GO" id="GO:0046872">
    <property type="term" value="F:metal ion binding"/>
    <property type="evidence" value="ECO:0007669"/>
    <property type="project" value="InterPro"/>
</dbReference>
<dbReference type="RefSeq" id="XP_025363290.1">
    <property type="nucleotide sequence ID" value="XM_025503567.1"/>
</dbReference>
<dbReference type="AlphaFoldDB" id="A0A316UV65"/>
<dbReference type="InterPro" id="IPR058055">
    <property type="entry name" value="PA-PLA1"/>
</dbReference>
<accession>A0A316UV65</accession>
<feature type="region of interest" description="Disordered" evidence="1">
    <location>
        <begin position="147"/>
        <end position="167"/>
    </location>
</feature>
<feature type="domain" description="DDHD" evidence="2">
    <location>
        <begin position="652"/>
        <end position="1081"/>
    </location>
</feature>
<feature type="compositionally biased region" description="Basic and acidic residues" evidence="1">
    <location>
        <begin position="401"/>
        <end position="417"/>
    </location>
</feature>
<feature type="region of interest" description="Disordered" evidence="1">
    <location>
        <begin position="84"/>
        <end position="132"/>
    </location>
</feature>
<sequence length="1129" mass="120348">MATSENLKDAAGNADPSPPSLPGTGTSSPAPTSAGNARRQAFLRSASIPTLEQAAAPRLKPRWLFAEGKGKGWATFGLGDSGRIEKGWGEWRGEVREGKVEAEHEQEQEGKGEKEGQNHFDLPPADPTQPLPSWRVPVGEDRLFEVDVRSSPPSSSSSSFSPTTPGMHPVFWRGPRVEVRRGEWFFESSRLAPCPAELSRELEEHYAKIGPWTSAYADELKASASIGAEGEEKLICRLTTLKSSYVIFSGSHLARIYTEGMSTRLAKTLLTAWAGEHGGGTVVVRGYDQVQKLLKARRGDVSSGGSGKKQKGKHNRGGAGTGEASQTSTPVKGSKALEGGEQQQQGEKTETDEGAAAKAGRESSDTQQSSTDIWTSLTSKFNSWSSTTKAQQDAVAASFKEAQRHTQDLPPADRDSEVDVTSDDSDDEEAHELALEREAESEEVELVFCWHGIGQKLAEEWKSLEFSLAVNSFKSLLRKRAHAPPPAHVGGEGMAKLTRGKRLVLVPIDWRTTLNDFKPGRRGGGGQEGEGEEEEEEGEPPQLEDIFGPPSSIPLARQITKNLLLDIPLYLSHHKAEVLRRCIAATNRAYALFLQRNPGFNPSSSTKKKGGKVSLICHSLGCAIAVDVLSAQPSTVGEGKRGLEEITTCKHLAFDVRNLYFCGSPAALFFYLESRQLGARRRHGRGRGHDAPDEGEGKPSSSSSSSLDRPTWGSLPVSSIWNVLHSTDPIGTHLNGCVDRHYARERAGPVQVDRVVEAILGGLKGAKTVASSRVNRGEKAGAGGGREGPSGSSGFFASWGRTTESSTAVAAQDKAASGASSPTTPPADLGEVPTNKKAKRKSGASGLLSKGKDGLGLDAVTTATASLKAQQWAAKFAQSKLTGTTTTTTAQAQPAAAAGSEGGEEATPGPSDPTEVEHAGKTSYPPPPVPAPVEADAQLAEEMEEAMQDAKPQAEDKTKPGLAGDDATKPEVEEEEAETIAQHRAKERDEGREEEGKATTARDTGEDHEDEHKLSATRRERAHDRFLALNPLGRIDYILPKPAPSLLVPAAMLEYVQMLQAHAGYWSSEAFADFVLATSAICDDDGGGIDGGGDGEEGERGNGKGAPTWGEVRGRLFGDEDSKGEGKGE</sequence>
<feature type="compositionally biased region" description="Basic and acidic residues" evidence="1">
    <location>
        <begin position="84"/>
        <end position="118"/>
    </location>
</feature>
<dbReference type="GeneID" id="37025390"/>
<dbReference type="GO" id="GO:0004620">
    <property type="term" value="F:phospholipase activity"/>
    <property type="evidence" value="ECO:0007669"/>
    <property type="project" value="TreeGrafter"/>
</dbReference>
<dbReference type="OrthoDB" id="69269at2759"/>
<feature type="region of interest" description="Disordered" evidence="1">
    <location>
        <begin position="516"/>
        <end position="547"/>
    </location>
</feature>
<evidence type="ECO:0000313" key="3">
    <source>
        <dbReference type="EMBL" id="PWN28678.1"/>
    </source>
</evidence>
<feature type="region of interest" description="Disordered" evidence="1">
    <location>
        <begin position="1"/>
        <end position="49"/>
    </location>
</feature>
<feature type="compositionally biased region" description="Low complexity" evidence="1">
    <location>
        <begin position="885"/>
        <end position="909"/>
    </location>
</feature>
<dbReference type="InterPro" id="IPR004177">
    <property type="entry name" value="DDHD_dom"/>
</dbReference>
<feature type="compositionally biased region" description="Basic and acidic residues" evidence="1">
    <location>
        <begin position="687"/>
        <end position="697"/>
    </location>
</feature>
<dbReference type="PANTHER" id="PTHR23509:SF6">
    <property type="entry name" value="PHOSPHOLIPASE C1020.13C-RELATED"/>
    <property type="match status" value="1"/>
</dbReference>
<name>A0A316UV65_9BASI</name>
<dbReference type="Pfam" id="PF02862">
    <property type="entry name" value="DDHD"/>
    <property type="match status" value="1"/>
</dbReference>
<dbReference type="PROSITE" id="PS51043">
    <property type="entry name" value="DDHD"/>
    <property type="match status" value="1"/>
</dbReference>
<dbReference type="GO" id="GO:0005737">
    <property type="term" value="C:cytoplasm"/>
    <property type="evidence" value="ECO:0007669"/>
    <property type="project" value="TreeGrafter"/>
</dbReference>
<feature type="region of interest" description="Disordered" evidence="1">
    <location>
        <begin position="681"/>
        <end position="711"/>
    </location>
</feature>
<feature type="region of interest" description="Disordered" evidence="1">
    <location>
        <begin position="774"/>
        <end position="854"/>
    </location>
</feature>
<dbReference type="SMART" id="SM01127">
    <property type="entry name" value="DDHD"/>
    <property type="match status" value="1"/>
</dbReference>
<feature type="region of interest" description="Disordered" evidence="1">
    <location>
        <begin position="297"/>
        <end position="371"/>
    </location>
</feature>
<keyword evidence="4" id="KW-1185">Reference proteome</keyword>
<feature type="compositionally biased region" description="Basic and acidic residues" evidence="1">
    <location>
        <begin position="1112"/>
        <end position="1129"/>
    </location>
</feature>
<dbReference type="PANTHER" id="PTHR23509">
    <property type="entry name" value="PA-PL1 PHOSPHOLIPASE FAMILY"/>
    <property type="match status" value="1"/>
</dbReference>
<feature type="region of interest" description="Disordered" evidence="1">
    <location>
        <begin position="395"/>
        <end position="433"/>
    </location>
</feature>